<dbReference type="AlphaFoldDB" id="A0A6M1RRV3"/>
<dbReference type="Gene3D" id="3.30.700.10">
    <property type="entry name" value="Glycoprotein, Type 4 Pilin"/>
    <property type="match status" value="1"/>
</dbReference>
<keyword evidence="1" id="KW-0472">Membrane</keyword>
<comment type="caution">
    <text evidence="2">The sequence shown here is derived from an EMBL/GenBank/DDBJ whole genome shotgun (WGS) entry which is preliminary data.</text>
</comment>
<proteinExistence type="predicted"/>
<evidence type="ECO:0000256" key="1">
    <source>
        <dbReference type="SAM" id="Phobius"/>
    </source>
</evidence>
<keyword evidence="1" id="KW-0812">Transmembrane</keyword>
<dbReference type="SUPFAM" id="SSF54523">
    <property type="entry name" value="Pili subunits"/>
    <property type="match status" value="1"/>
</dbReference>
<evidence type="ECO:0000313" key="2">
    <source>
        <dbReference type="EMBL" id="NGO40259.1"/>
    </source>
</evidence>
<reference evidence="2 3" key="1">
    <citation type="submission" date="2020-02" db="EMBL/GenBank/DDBJ databases">
        <title>Draft genome sequence of Limisphaera ngatamarikiensis NGM72.4T, a thermophilic Verrucomicrobia grouped in subdivision 3.</title>
        <authorList>
            <person name="Carere C.R."/>
            <person name="Steen J."/>
            <person name="Hugenholtz P."/>
            <person name="Stott M.B."/>
        </authorList>
    </citation>
    <scope>NUCLEOTIDE SEQUENCE [LARGE SCALE GENOMIC DNA]</scope>
    <source>
        <strain evidence="2 3">NGM72.4</strain>
    </source>
</reference>
<keyword evidence="1" id="KW-1133">Transmembrane helix</keyword>
<dbReference type="NCBIfam" id="TIGR02532">
    <property type="entry name" value="IV_pilin_GFxxxE"/>
    <property type="match status" value="1"/>
</dbReference>
<dbReference type="InterPro" id="IPR045584">
    <property type="entry name" value="Pilin-like"/>
</dbReference>
<gene>
    <name evidence="2" type="ORF">G4L39_12765</name>
</gene>
<name>A0A6M1RRV3_9BACT</name>
<dbReference type="Proteomes" id="UP000477311">
    <property type="component" value="Unassembled WGS sequence"/>
</dbReference>
<feature type="transmembrane region" description="Helical" evidence="1">
    <location>
        <begin position="21"/>
        <end position="43"/>
    </location>
</feature>
<organism evidence="2 3">
    <name type="scientific">Limisphaera ngatamarikiensis</name>
    <dbReference type="NCBI Taxonomy" id="1324935"/>
    <lineage>
        <taxon>Bacteria</taxon>
        <taxon>Pseudomonadati</taxon>
        <taxon>Verrucomicrobiota</taxon>
        <taxon>Verrucomicrobiia</taxon>
        <taxon>Limisphaerales</taxon>
        <taxon>Limisphaeraceae</taxon>
        <taxon>Limisphaera</taxon>
    </lineage>
</organism>
<dbReference type="RefSeq" id="WP_165108661.1">
    <property type="nucleotide sequence ID" value="NZ_JAAKYA010000082.1"/>
</dbReference>
<dbReference type="EMBL" id="JAAKYA010000082">
    <property type="protein sequence ID" value="NGO40259.1"/>
    <property type="molecule type" value="Genomic_DNA"/>
</dbReference>
<dbReference type="PANTHER" id="PTHR30093:SF43">
    <property type="entry name" value="SLR2015 PROTEIN"/>
    <property type="match status" value="1"/>
</dbReference>
<keyword evidence="3" id="KW-1185">Reference proteome</keyword>
<dbReference type="Pfam" id="PF07963">
    <property type="entry name" value="N_methyl"/>
    <property type="match status" value="1"/>
</dbReference>
<sequence>MKAQQTSEQLARTTGRRCAFTLIELLVVIAIIAILAGMLLPALSSAKNRAQKIVDLNNNKQILTAAHLYVNDNNNFMPSPGWGTTLPCWAYGANLPPGNTSVQMFPVALSNQLVYFARGQLYEYLRDYKVMKCPADNKIDNLYVQRNILFTSYVWNGSVCGYGALQNLPPNRPRTYKITDFKPHAVLMWETDETTPFYFNDTSSYPDEGISGRHGKAATIGLFGGSTETIRLVRWYSWEFAGTREARGSSIPATMLPNRAWNNPGHPQGRF</sequence>
<accession>A0A6M1RRV3</accession>
<dbReference type="InterPro" id="IPR012902">
    <property type="entry name" value="N_methyl_site"/>
</dbReference>
<evidence type="ECO:0000313" key="3">
    <source>
        <dbReference type="Proteomes" id="UP000477311"/>
    </source>
</evidence>
<protein>
    <submittedName>
        <fullName evidence="2">Type II secretion system protein</fullName>
    </submittedName>
</protein>
<dbReference type="PANTHER" id="PTHR30093">
    <property type="entry name" value="GENERAL SECRETION PATHWAY PROTEIN G"/>
    <property type="match status" value="1"/>
</dbReference>